<keyword evidence="5" id="KW-1185">Reference proteome</keyword>
<comment type="caution">
    <text evidence="4">The sequence shown here is derived from an EMBL/GenBank/DDBJ whole genome shotgun (WGS) entry which is preliminary data.</text>
</comment>
<dbReference type="RefSeq" id="WP_189604993.1">
    <property type="nucleotide sequence ID" value="NZ_BMXB01000010.1"/>
</dbReference>
<evidence type="ECO:0000256" key="2">
    <source>
        <dbReference type="ARBA" id="ARBA00022840"/>
    </source>
</evidence>
<dbReference type="CDD" id="cd05907">
    <property type="entry name" value="VL_LC_FACS_like"/>
    <property type="match status" value="1"/>
</dbReference>
<dbReference type="Gene3D" id="3.40.50.12780">
    <property type="entry name" value="N-terminal domain of ligase-like"/>
    <property type="match status" value="2"/>
</dbReference>
<keyword evidence="1" id="KW-0547">Nucleotide-binding</keyword>
<dbReference type="EMBL" id="BMXB01000010">
    <property type="protein sequence ID" value="GHA41773.1"/>
    <property type="molecule type" value="Genomic_DNA"/>
</dbReference>
<dbReference type="GO" id="GO:0005524">
    <property type="term" value="F:ATP binding"/>
    <property type="evidence" value="ECO:0007669"/>
    <property type="project" value="UniProtKB-KW"/>
</dbReference>
<organism evidence="4 5">
    <name type="scientific">Salinimicrobium marinum</name>
    <dbReference type="NCBI Taxonomy" id="680283"/>
    <lineage>
        <taxon>Bacteria</taxon>
        <taxon>Pseudomonadati</taxon>
        <taxon>Bacteroidota</taxon>
        <taxon>Flavobacteriia</taxon>
        <taxon>Flavobacteriales</taxon>
        <taxon>Flavobacteriaceae</taxon>
        <taxon>Salinimicrobium</taxon>
    </lineage>
</organism>
<dbReference type="InterPro" id="IPR020459">
    <property type="entry name" value="AMP-binding"/>
</dbReference>
<accession>A0A918SIS9</accession>
<protein>
    <submittedName>
        <fullName evidence="4">AMP-dependent synthetase</fullName>
    </submittedName>
</protein>
<dbReference type="InterPro" id="IPR020845">
    <property type="entry name" value="AMP-binding_CS"/>
</dbReference>
<evidence type="ECO:0000256" key="1">
    <source>
        <dbReference type="ARBA" id="ARBA00022741"/>
    </source>
</evidence>
<evidence type="ECO:0000313" key="4">
    <source>
        <dbReference type="EMBL" id="GHA41773.1"/>
    </source>
</evidence>
<dbReference type="SUPFAM" id="SSF56801">
    <property type="entry name" value="Acetyl-CoA synthetase-like"/>
    <property type="match status" value="1"/>
</dbReference>
<proteinExistence type="predicted"/>
<evidence type="ECO:0000259" key="3">
    <source>
        <dbReference type="Pfam" id="PF00501"/>
    </source>
</evidence>
<dbReference type="GO" id="GO:0004467">
    <property type="term" value="F:long-chain fatty acid-CoA ligase activity"/>
    <property type="evidence" value="ECO:0007669"/>
    <property type="project" value="TreeGrafter"/>
</dbReference>
<dbReference type="GO" id="GO:0016020">
    <property type="term" value="C:membrane"/>
    <property type="evidence" value="ECO:0007669"/>
    <property type="project" value="TreeGrafter"/>
</dbReference>
<dbReference type="PANTHER" id="PTHR43272:SF33">
    <property type="entry name" value="AMP-BINDING DOMAIN-CONTAINING PROTEIN-RELATED"/>
    <property type="match status" value="1"/>
</dbReference>
<dbReference type="PANTHER" id="PTHR43272">
    <property type="entry name" value="LONG-CHAIN-FATTY-ACID--COA LIGASE"/>
    <property type="match status" value="1"/>
</dbReference>
<feature type="domain" description="AMP-dependent synthetase/ligase" evidence="3">
    <location>
        <begin position="25"/>
        <end position="417"/>
    </location>
</feature>
<gene>
    <name evidence="4" type="primary">fadD</name>
    <name evidence="4" type="ORF">GCM10007103_23840</name>
</gene>
<sequence>MTEIKRLFDFPYYQLENAPLEKSLVTKVNGKWEALSTREYLDKANAVSRGLLRLGIKPNDKIAIISSSNRTEWNVMDIGILQTGAQNVPIYPTISENDYEYVLNHSEAIYCFVSDKEVLDKLNSIRNNTALKGVYCFDEISGCDNWKEILELGKDESNQEEVENRKNGVDENDLATLIYTSGTTGRPKGVMLTHKNIVSDVLLSSDRVPFEFGKFVALSFLPVCHIFERMILYLYQYYSVEIHFAESIDKISDNLKEVKPHVITAVPRLLEKVYDKIIAKGSTVGGIKQKMFFWAVELGLEYEPYGANGWWYETQLSLARKLVFSKWKEGLGGRIELIVSGSAALQSRLARVFAAAGIPVMEGYGLTETSPVIAVNDQRNKGFKIGTVGKVLKNVEVKIAEDGEILTKGPNLMKGYYKDKEKTAEAINEDGYFHTGDIGELDAEGFLKITDRKKEMFKTSGGKYVAPQIIENQMKQSRFIDELMVIGEGEKMPAALIQPNFEFLREWAHRKNIEIGPSNKDLVENEQVKERIQEEIDFYNQKFGSWEKVKRFELTPDVWSIEGEHLTPTMKLKRRNIIKLYQKLYDNIYER</sequence>
<reference evidence="4" key="2">
    <citation type="submission" date="2020-09" db="EMBL/GenBank/DDBJ databases">
        <authorList>
            <person name="Sun Q."/>
            <person name="Kim S."/>
        </authorList>
    </citation>
    <scope>NUCLEOTIDE SEQUENCE</scope>
    <source>
        <strain evidence="4">KCTC 12719</strain>
    </source>
</reference>
<evidence type="ECO:0000313" key="5">
    <source>
        <dbReference type="Proteomes" id="UP000610456"/>
    </source>
</evidence>
<dbReference type="AlphaFoldDB" id="A0A918SIS9"/>
<dbReference type="Pfam" id="PF00501">
    <property type="entry name" value="AMP-binding"/>
    <property type="match status" value="1"/>
</dbReference>
<dbReference type="InterPro" id="IPR042099">
    <property type="entry name" value="ANL_N_sf"/>
</dbReference>
<dbReference type="Pfam" id="PF23562">
    <property type="entry name" value="AMP-binding_C_3"/>
    <property type="match status" value="1"/>
</dbReference>
<dbReference type="InterPro" id="IPR000873">
    <property type="entry name" value="AMP-dep_synth/lig_dom"/>
</dbReference>
<dbReference type="PROSITE" id="PS00455">
    <property type="entry name" value="AMP_BINDING"/>
    <property type="match status" value="1"/>
</dbReference>
<dbReference type="PRINTS" id="PR00154">
    <property type="entry name" value="AMPBINDING"/>
</dbReference>
<reference evidence="4" key="1">
    <citation type="journal article" date="2014" name="Int. J. Syst. Evol. Microbiol.">
        <title>Complete genome sequence of Corynebacterium casei LMG S-19264T (=DSM 44701T), isolated from a smear-ripened cheese.</title>
        <authorList>
            <consortium name="US DOE Joint Genome Institute (JGI-PGF)"/>
            <person name="Walter F."/>
            <person name="Albersmeier A."/>
            <person name="Kalinowski J."/>
            <person name="Ruckert C."/>
        </authorList>
    </citation>
    <scope>NUCLEOTIDE SEQUENCE</scope>
    <source>
        <strain evidence="4">KCTC 12719</strain>
    </source>
</reference>
<dbReference type="Proteomes" id="UP000610456">
    <property type="component" value="Unassembled WGS sequence"/>
</dbReference>
<keyword evidence="2" id="KW-0067">ATP-binding</keyword>
<name>A0A918SIS9_9FLAO</name>